<accession>A0ABR2LJU9</accession>
<protein>
    <recommendedName>
        <fullName evidence="4">CHHC U11-48K-type domain-containing protein</fullName>
    </recommendedName>
</protein>
<reference evidence="5 6" key="1">
    <citation type="journal article" date="2022" name="Nat. Plants">
        <title>Genomes of leafy and leafless Platanthera orchids illuminate the evolution of mycoheterotrophy.</title>
        <authorList>
            <person name="Li M.H."/>
            <person name="Liu K.W."/>
            <person name="Li Z."/>
            <person name="Lu H.C."/>
            <person name="Ye Q.L."/>
            <person name="Zhang D."/>
            <person name="Wang J.Y."/>
            <person name="Li Y.F."/>
            <person name="Zhong Z.M."/>
            <person name="Liu X."/>
            <person name="Yu X."/>
            <person name="Liu D.K."/>
            <person name="Tu X.D."/>
            <person name="Liu B."/>
            <person name="Hao Y."/>
            <person name="Liao X.Y."/>
            <person name="Jiang Y.T."/>
            <person name="Sun W.H."/>
            <person name="Chen J."/>
            <person name="Chen Y.Q."/>
            <person name="Ai Y."/>
            <person name="Zhai J.W."/>
            <person name="Wu S.S."/>
            <person name="Zhou Z."/>
            <person name="Hsiao Y.Y."/>
            <person name="Wu W.L."/>
            <person name="Chen Y.Y."/>
            <person name="Lin Y.F."/>
            <person name="Hsu J.L."/>
            <person name="Li C.Y."/>
            <person name="Wang Z.W."/>
            <person name="Zhao X."/>
            <person name="Zhong W.Y."/>
            <person name="Ma X.K."/>
            <person name="Ma L."/>
            <person name="Huang J."/>
            <person name="Chen G.Z."/>
            <person name="Huang M.Z."/>
            <person name="Huang L."/>
            <person name="Peng D.H."/>
            <person name="Luo Y.B."/>
            <person name="Zou S.Q."/>
            <person name="Chen S.P."/>
            <person name="Lan S."/>
            <person name="Tsai W.C."/>
            <person name="Van de Peer Y."/>
            <person name="Liu Z.J."/>
        </authorList>
    </citation>
    <scope>NUCLEOTIDE SEQUENCE [LARGE SCALE GENOMIC DNA]</scope>
    <source>
        <strain evidence="5">Lor288</strain>
    </source>
</reference>
<evidence type="ECO:0000256" key="2">
    <source>
        <dbReference type="ARBA" id="ARBA00022771"/>
    </source>
</evidence>
<proteinExistence type="predicted"/>
<dbReference type="PROSITE" id="PS51800">
    <property type="entry name" value="ZF_CHHC_U11_48K"/>
    <property type="match status" value="1"/>
</dbReference>
<keyword evidence="2" id="KW-0863">Zinc-finger</keyword>
<keyword evidence="6" id="KW-1185">Reference proteome</keyword>
<keyword evidence="1" id="KW-0479">Metal-binding</keyword>
<sequence length="478" mass="53429">MDIPCSFSEISLPQPLPHHSIFNQNSNPTSSDLPATLSLLQDLTILAESTLTSVSDFLFSTPTPFSTSLTLGRCPFDCRHLMPPESLFRHSLTCSSAPGSPILDLGFLDNLRYPKSLKTEDQLLKENLFVRPFPEAESDICFSLDDELGEIESNFFYKDCPGVVTTTPEPDTTGRIFTLPTILFTECANFINDFDPASGDLDQKAGLLPSDYWALRTEVQSWSNIPSSYSFTALLVAVDLHMADKLGMKRWVILNSPRFGISIDSAMRDHIFLLLKLCLKAVRREAICSLKLVLEVNGFLDSRVVRHECPCLVSSITWLAFQISVLYSEENGKLFVLGMLKESFLLVGRHLTVFVREKGNVNCDVKVISSNSECGGGEYKLGLHKSIETMEVKSNKSSESSGLSKIFVSQVASAIASLHERFLLEKRVQALRFSQRLPRFQLYLLLSSSPYLKAVLFISDHLILCCLKMLVCHSLDRE</sequence>
<dbReference type="Pfam" id="PF05253">
    <property type="entry name" value="zf-U11-48K"/>
    <property type="match status" value="1"/>
</dbReference>
<dbReference type="Proteomes" id="UP001412067">
    <property type="component" value="Unassembled WGS sequence"/>
</dbReference>
<feature type="domain" description="CHHC U11-48K-type" evidence="4">
    <location>
        <begin position="71"/>
        <end position="98"/>
    </location>
</feature>
<evidence type="ECO:0000259" key="4">
    <source>
        <dbReference type="PROSITE" id="PS51800"/>
    </source>
</evidence>
<name>A0ABR2LJU9_9ASPA</name>
<evidence type="ECO:0000256" key="3">
    <source>
        <dbReference type="ARBA" id="ARBA00022833"/>
    </source>
</evidence>
<keyword evidence="3" id="KW-0862">Zinc</keyword>
<evidence type="ECO:0000256" key="1">
    <source>
        <dbReference type="ARBA" id="ARBA00022723"/>
    </source>
</evidence>
<gene>
    <name evidence="5" type="ORF">KSP40_PGU020705</name>
</gene>
<evidence type="ECO:0000313" key="5">
    <source>
        <dbReference type="EMBL" id="KAK8943390.1"/>
    </source>
</evidence>
<dbReference type="InterPro" id="IPR022776">
    <property type="entry name" value="TRM13/UPF0224_CHHC_Znf_dom"/>
</dbReference>
<evidence type="ECO:0000313" key="6">
    <source>
        <dbReference type="Proteomes" id="UP001412067"/>
    </source>
</evidence>
<organism evidence="5 6">
    <name type="scientific">Platanthera guangdongensis</name>
    <dbReference type="NCBI Taxonomy" id="2320717"/>
    <lineage>
        <taxon>Eukaryota</taxon>
        <taxon>Viridiplantae</taxon>
        <taxon>Streptophyta</taxon>
        <taxon>Embryophyta</taxon>
        <taxon>Tracheophyta</taxon>
        <taxon>Spermatophyta</taxon>
        <taxon>Magnoliopsida</taxon>
        <taxon>Liliopsida</taxon>
        <taxon>Asparagales</taxon>
        <taxon>Orchidaceae</taxon>
        <taxon>Orchidoideae</taxon>
        <taxon>Orchideae</taxon>
        <taxon>Orchidinae</taxon>
        <taxon>Platanthera</taxon>
    </lineage>
</organism>
<comment type="caution">
    <text evidence="5">The sequence shown here is derived from an EMBL/GenBank/DDBJ whole genome shotgun (WGS) entry which is preliminary data.</text>
</comment>
<dbReference type="EMBL" id="JBBWWR010000018">
    <property type="protein sequence ID" value="KAK8943390.1"/>
    <property type="molecule type" value="Genomic_DNA"/>
</dbReference>